<protein>
    <submittedName>
        <fullName evidence="8">Uncharacterized protein</fullName>
    </submittedName>
</protein>
<dbReference type="PANTHER" id="PTHR17204:SF26">
    <property type="entry name" value="PRE-MRNA-PROCESSING FACTOR 39-2"/>
    <property type="match status" value="1"/>
</dbReference>
<evidence type="ECO:0000313" key="8">
    <source>
        <dbReference type="EMBL" id="KAG5622213.1"/>
    </source>
</evidence>
<dbReference type="GO" id="GO:0071004">
    <property type="term" value="C:U2-type prespliceosome"/>
    <property type="evidence" value="ECO:0007669"/>
    <property type="project" value="TreeGrafter"/>
</dbReference>
<feature type="coiled-coil region" evidence="7">
    <location>
        <begin position="169"/>
        <end position="196"/>
    </location>
</feature>
<keyword evidence="7" id="KW-0175">Coiled coil</keyword>
<evidence type="ECO:0000256" key="7">
    <source>
        <dbReference type="SAM" id="Coils"/>
    </source>
</evidence>
<organism evidence="8 9">
    <name type="scientific">Solanum commersonii</name>
    <name type="common">Commerson's wild potato</name>
    <name type="synonym">Commerson's nightshade</name>
    <dbReference type="NCBI Taxonomy" id="4109"/>
    <lineage>
        <taxon>Eukaryota</taxon>
        <taxon>Viridiplantae</taxon>
        <taxon>Streptophyta</taxon>
        <taxon>Embryophyta</taxon>
        <taxon>Tracheophyta</taxon>
        <taxon>Spermatophyta</taxon>
        <taxon>Magnoliopsida</taxon>
        <taxon>eudicotyledons</taxon>
        <taxon>Gunneridae</taxon>
        <taxon>Pentapetalae</taxon>
        <taxon>asterids</taxon>
        <taxon>lamiids</taxon>
        <taxon>Solanales</taxon>
        <taxon>Solanaceae</taxon>
        <taxon>Solanoideae</taxon>
        <taxon>Solaneae</taxon>
        <taxon>Solanum</taxon>
    </lineage>
</organism>
<dbReference type="GO" id="GO:0000395">
    <property type="term" value="P:mRNA 5'-splice site recognition"/>
    <property type="evidence" value="ECO:0007669"/>
    <property type="project" value="TreeGrafter"/>
</dbReference>
<comment type="subcellular location">
    <subcellularLocation>
        <location evidence="1">Nucleus</location>
    </subcellularLocation>
</comment>
<dbReference type="Pfam" id="PF23241">
    <property type="entry name" value="HAT_PRP39_C"/>
    <property type="match status" value="1"/>
</dbReference>
<keyword evidence="5" id="KW-0539">Nucleus</keyword>
<dbReference type="InterPro" id="IPR003107">
    <property type="entry name" value="HAT"/>
</dbReference>
<dbReference type="AlphaFoldDB" id="A0A9J6AC35"/>
<accession>A0A9J6AC35</accession>
<dbReference type="OrthoDB" id="10265668at2759"/>
<evidence type="ECO:0000256" key="3">
    <source>
        <dbReference type="ARBA" id="ARBA00022737"/>
    </source>
</evidence>
<dbReference type="InterPro" id="IPR059164">
    <property type="entry name" value="HAT_PRP39_C"/>
</dbReference>
<comment type="similarity">
    <text evidence="6">Belongs to the PRP39 family.</text>
</comment>
<evidence type="ECO:0000256" key="1">
    <source>
        <dbReference type="ARBA" id="ARBA00004123"/>
    </source>
</evidence>
<dbReference type="GO" id="GO:0005685">
    <property type="term" value="C:U1 snRNP"/>
    <property type="evidence" value="ECO:0007669"/>
    <property type="project" value="TreeGrafter"/>
</dbReference>
<evidence type="ECO:0000256" key="6">
    <source>
        <dbReference type="ARBA" id="ARBA00038019"/>
    </source>
</evidence>
<proteinExistence type="inferred from homology"/>
<keyword evidence="4" id="KW-0508">mRNA splicing</keyword>
<keyword evidence="9" id="KW-1185">Reference proteome</keyword>
<dbReference type="FunFam" id="1.25.40.10:FF:000159">
    <property type="entry name" value="Tetratricopeptide repeat (TPR)-like superfamily protein"/>
    <property type="match status" value="1"/>
</dbReference>
<evidence type="ECO:0000256" key="5">
    <source>
        <dbReference type="ARBA" id="ARBA00023242"/>
    </source>
</evidence>
<dbReference type="Gene3D" id="1.25.40.10">
    <property type="entry name" value="Tetratricopeptide repeat domain"/>
    <property type="match status" value="2"/>
</dbReference>
<dbReference type="PANTHER" id="PTHR17204">
    <property type="entry name" value="PRE-MRNA PROCESSING PROTEIN PRP39-RELATED"/>
    <property type="match status" value="1"/>
</dbReference>
<dbReference type="SUPFAM" id="SSF48452">
    <property type="entry name" value="TPR-like"/>
    <property type="match status" value="1"/>
</dbReference>
<sequence length="635" mass="73739">MVSFIEVHNERLKDMISGGSEDLDSWNSLISEIEKTYPDDSNTICLAFDSFLSKFPLCHWHWKRYAYHEARLCNAEKAVEIFERAVESTPFSVGLWVDYCTFAVSSFEDPFDIRRLFTKGISLVGKDYFCHVLWDKYMSFEFSQEKWGFLTLVYVQALRFPTKKLHKYYENFKKLVTNLEEEILHLTDDSREVQLKELSDATVVLSNKEIAQIVKDLQDPSDGSVRLKALYRYRYCGDQLYQKACQLEEKIKSFESNIQRRYFQAIPLDNDELKNWHDYLDFIEKQDDFDWALKLYERCLISCANYPEFWIRYVDFMETKGGRELAMFALERATKVFSKNVPEIHLFTARYMEQIGDPDGARASFPPINADWDSCFIQYVTNRANMEKRLGNCSAACDIYKRAINMAVKEQKLQCIPMLYIGYYRLRHMITASVEAARDVIIDGINRFPGCGLLYEYLNLALVLFEAMSGLHINMSKSIIYPVNEVPNLENLATIMCCSIGSFPTTYLGLPLGARVWKTIRKLWEVFYSNATLKVGSGEHIQFWEDTWLGNEPLLNVFPRIFQIASNPVSTISQCWEDNIWNVTLRRNLNGWELEEFMALMASIQTSSVQAKAGVDSLGEVTRMAPIQSKEATYI</sequence>
<keyword evidence="3" id="KW-0677">Repeat</keyword>
<keyword evidence="2" id="KW-0507">mRNA processing</keyword>
<dbReference type="Pfam" id="PF23240">
    <property type="entry name" value="HAT_PRP39_N"/>
    <property type="match status" value="1"/>
</dbReference>
<dbReference type="InterPro" id="IPR011990">
    <property type="entry name" value="TPR-like_helical_dom_sf"/>
</dbReference>
<dbReference type="GO" id="GO:0000243">
    <property type="term" value="C:commitment complex"/>
    <property type="evidence" value="ECO:0007669"/>
    <property type="project" value="TreeGrafter"/>
</dbReference>
<reference evidence="8 9" key="1">
    <citation type="submission" date="2020-09" db="EMBL/GenBank/DDBJ databases">
        <title>De no assembly of potato wild relative species, Solanum commersonii.</title>
        <authorList>
            <person name="Cho K."/>
        </authorList>
    </citation>
    <scope>NUCLEOTIDE SEQUENCE [LARGE SCALE GENOMIC DNA]</scope>
    <source>
        <strain evidence="8">LZ3.2</strain>
        <tissue evidence="8">Leaf</tissue>
    </source>
</reference>
<comment type="caution">
    <text evidence="8">The sequence shown here is derived from an EMBL/GenBank/DDBJ whole genome shotgun (WGS) entry which is preliminary data.</text>
</comment>
<dbReference type="GO" id="GO:0030627">
    <property type="term" value="F:pre-mRNA 5'-splice site binding"/>
    <property type="evidence" value="ECO:0007669"/>
    <property type="project" value="TreeGrafter"/>
</dbReference>
<evidence type="ECO:0000256" key="4">
    <source>
        <dbReference type="ARBA" id="ARBA00023187"/>
    </source>
</evidence>
<dbReference type="FunFam" id="1.25.40.10:FF:000064">
    <property type="entry name" value="Putative pre-mrna-processing factor 39"/>
    <property type="match status" value="1"/>
</dbReference>
<evidence type="ECO:0000313" key="9">
    <source>
        <dbReference type="Proteomes" id="UP000824120"/>
    </source>
</evidence>
<gene>
    <name evidence="8" type="ORF">H5410_007431</name>
</gene>
<dbReference type="EMBL" id="JACXVP010000002">
    <property type="protein sequence ID" value="KAG5622213.1"/>
    <property type="molecule type" value="Genomic_DNA"/>
</dbReference>
<dbReference type="Proteomes" id="UP000824120">
    <property type="component" value="Chromosome 2"/>
</dbReference>
<name>A0A9J6AC35_SOLCO</name>
<evidence type="ECO:0000256" key="2">
    <source>
        <dbReference type="ARBA" id="ARBA00022664"/>
    </source>
</evidence>
<dbReference type="SMART" id="SM00386">
    <property type="entry name" value="HAT"/>
    <property type="match status" value="4"/>
</dbReference>